<comment type="caution">
    <text evidence="1">The sequence shown here is derived from an EMBL/GenBank/DDBJ whole genome shotgun (WGS) entry which is preliminary data.</text>
</comment>
<proteinExistence type="predicted"/>
<evidence type="ECO:0000313" key="1">
    <source>
        <dbReference type="EMBL" id="GAH74679.1"/>
    </source>
</evidence>
<sequence>HLRVMLEGQAAEGVRETLLAVAVAINLARQERY</sequence>
<feature type="non-terminal residue" evidence="1">
    <location>
        <position position="1"/>
    </location>
</feature>
<reference evidence="1" key="1">
    <citation type="journal article" date="2014" name="Front. Microbiol.">
        <title>High frequency of phylogenetically diverse reductive dehalogenase-homologous genes in deep subseafloor sedimentary metagenomes.</title>
        <authorList>
            <person name="Kawai M."/>
            <person name="Futagami T."/>
            <person name="Toyoda A."/>
            <person name="Takaki Y."/>
            <person name="Nishi S."/>
            <person name="Hori S."/>
            <person name="Arai W."/>
            <person name="Tsubouchi T."/>
            <person name="Morono Y."/>
            <person name="Uchiyama I."/>
            <person name="Ito T."/>
            <person name="Fujiyama A."/>
            <person name="Inagaki F."/>
            <person name="Takami H."/>
        </authorList>
    </citation>
    <scope>NUCLEOTIDE SEQUENCE</scope>
    <source>
        <strain evidence="1">Expedition CK06-06</strain>
    </source>
</reference>
<organism evidence="1">
    <name type="scientific">marine sediment metagenome</name>
    <dbReference type="NCBI Taxonomy" id="412755"/>
    <lineage>
        <taxon>unclassified sequences</taxon>
        <taxon>metagenomes</taxon>
        <taxon>ecological metagenomes</taxon>
    </lineage>
</organism>
<name>X1J8H5_9ZZZZ</name>
<accession>X1J8H5</accession>
<gene>
    <name evidence="1" type="ORF">S03H2_49749</name>
</gene>
<dbReference type="AlphaFoldDB" id="X1J8H5"/>
<dbReference type="EMBL" id="BARU01031458">
    <property type="protein sequence ID" value="GAH74679.1"/>
    <property type="molecule type" value="Genomic_DNA"/>
</dbReference>
<protein>
    <submittedName>
        <fullName evidence="1">Uncharacterized protein</fullName>
    </submittedName>
</protein>